<gene>
    <name evidence="1" type="ORF">TSPGSL018_172</name>
</gene>
<reference evidence="1" key="1">
    <citation type="submission" date="2014-05" db="EMBL/GenBank/DDBJ databases">
        <title>The transcriptome of the halophilic microalga Tetraselmis sp. GSL018 isolated from the Great Salt Lake, Utah.</title>
        <authorList>
            <person name="Jinkerson R.E."/>
            <person name="D'Adamo S."/>
            <person name="Posewitz M.C."/>
        </authorList>
    </citation>
    <scope>NUCLEOTIDE SEQUENCE</scope>
    <source>
        <strain evidence="1">GSL018</strain>
    </source>
</reference>
<sequence>MSFLSSRRNFHVDACSVPSATANAVLEGCDELDSGGSLPDIGDYFEYDLRRKVEYFPGTDCPVDGWFQPCVSCSAMTAHVILSPDNTEKSVCRKCVVKGNWVNDKTLVGREDCTDLTTSSPSTPPMEREPMIFGSLRELSIEQQSQQVTLPGSATFEFGNCRHQLHFGNSLFGAISMCFSPKLFMKPVACR</sequence>
<dbReference type="EMBL" id="GBEZ01013767">
    <property type="protein sequence ID" value="JAC72251.1"/>
    <property type="molecule type" value="Transcribed_RNA"/>
</dbReference>
<protein>
    <submittedName>
        <fullName evidence="1">Uncharacterized protein</fullName>
    </submittedName>
</protein>
<organism evidence="1">
    <name type="scientific">Tetraselmis sp. GSL018</name>
    <dbReference type="NCBI Taxonomy" id="582737"/>
    <lineage>
        <taxon>Eukaryota</taxon>
        <taxon>Viridiplantae</taxon>
        <taxon>Chlorophyta</taxon>
        <taxon>core chlorophytes</taxon>
        <taxon>Chlorodendrophyceae</taxon>
        <taxon>Chlorodendrales</taxon>
        <taxon>Chlorodendraceae</taxon>
        <taxon>Tetraselmis</taxon>
    </lineage>
</organism>
<accession>A0A061RNY0</accession>
<dbReference type="AlphaFoldDB" id="A0A061RNY0"/>
<evidence type="ECO:0000313" key="1">
    <source>
        <dbReference type="EMBL" id="JAC72251.1"/>
    </source>
</evidence>
<proteinExistence type="predicted"/>
<name>A0A061RNY0_9CHLO</name>